<dbReference type="PANTHER" id="PTHR47582:SF1">
    <property type="entry name" value="P450, PUTATIVE (EUROFUNG)-RELATED"/>
    <property type="match status" value="1"/>
</dbReference>
<protein>
    <submittedName>
        <fullName evidence="9">Pfs- NACHT and ankyrin domain protein</fullName>
    </submittedName>
</protein>
<sequence>MMYPFQPVQQSLMDSLQWLAPSVAQRHCYETLTLYTQIVLAFFLFYYIASVIRYHWTHWSKAEAQVPPLYPSLIPFIGNFLHFLLDNEGFFRHVTSYKGDWAAARVSVPGQSVYLFQDRETIKNIWKAKSLQSPISVSTYIFKFFLGVPEPTIEIYRADTSGPYRKPHPASTPMSPKKRVDYLSHQEFLRALSGSGLKPVLQRFKRALEMHVDNDLELLAGSEWTELGSFQRVIRPMIAEPLIESMFGPAILRLNPGFSDDLYEFDANIPWLVRGIPSFIMPRPHRVRKRLASQIRKWQEYASSHFEESSIYEDGDGDPFWGSRFIRNRHSVFKNAGGHDVDAVVALDLGLCFGLVANTSPATLLAAWHIFKDPSLLQRVRSELTDVVGNRSIREVDLQSILQIPLLQSVYAETLRLYNKIYIMVSSPHTDVPLGRWRLPRNSIGLLNSSISHRDPDVWNTRDGRYPVDAFWADRFLVDPQDPASGPINPAIREAQNHNRRRRSADAATEERPFFSMDGLEASWFPYGGGFSICPGRHMAKTSILYTCGLLAHEFDIEFLTESLETMRVHKSNTASRIVMENHRLGRKILLKKGSTILMPAHIQHTDREVWGDYIDIFHHWCFLRDSKSGQRVNSVAFCGFRGGTTLCPGRYFATTEMLMLAALLTLRLDSCPVSGNWVALATRNSPSSNAMRVPDRDFDVALGNLKA</sequence>
<gene>
    <name evidence="9" type="ORF">PG999_001852</name>
</gene>
<dbReference type="SUPFAM" id="SSF48264">
    <property type="entry name" value="Cytochrome P450"/>
    <property type="match status" value="2"/>
</dbReference>
<evidence type="ECO:0000256" key="3">
    <source>
        <dbReference type="ARBA" id="ARBA00022723"/>
    </source>
</evidence>
<keyword evidence="8" id="KW-0472">Membrane</keyword>
<organism evidence="9 10">
    <name type="scientific">Apiospora kogelbergensis</name>
    <dbReference type="NCBI Taxonomy" id="1337665"/>
    <lineage>
        <taxon>Eukaryota</taxon>
        <taxon>Fungi</taxon>
        <taxon>Dikarya</taxon>
        <taxon>Ascomycota</taxon>
        <taxon>Pezizomycotina</taxon>
        <taxon>Sordariomycetes</taxon>
        <taxon>Xylariomycetidae</taxon>
        <taxon>Amphisphaeriales</taxon>
        <taxon>Apiosporaceae</taxon>
        <taxon>Apiospora</taxon>
    </lineage>
</organism>
<dbReference type="Pfam" id="PF00067">
    <property type="entry name" value="p450"/>
    <property type="match status" value="2"/>
</dbReference>
<dbReference type="CDD" id="cd11040">
    <property type="entry name" value="CYP7_CYP8-like"/>
    <property type="match status" value="1"/>
</dbReference>
<evidence type="ECO:0000256" key="5">
    <source>
        <dbReference type="ARBA" id="ARBA00023033"/>
    </source>
</evidence>
<dbReference type="GO" id="GO:0016705">
    <property type="term" value="F:oxidoreductase activity, acting on paired donors, with incorporation or reduction of molecular oxygen"/>
    <property type="evidence" value="ECO:0007669"/>
    <property type="project" value="InterPro"/>
</dbReference>
<dbReference type="AlphaFoldDB" id="A0AAW0R6G6"/>
<evidence type="ECO:0000313" key="10">
    <source>
        <dbReference type="Proteomes" id="UP001392437"/>
    </source>
</evidence>
<keyword evidence="8" id="KW-1133">Transmembrane helix</keyword>
<dbReference type="PRINTS" id="PR00465">
    <property type="entry name" value="EP450IV"/>
</dbReference>
<feature type="region of interest" description="Disordered" evidence="7">
    <location>
        <begin position="488"/>
        <end position="510"/>
    </location>
</feature>
<proteinExistence type="inferred from homology"/>
<dbReference type="EMBL" id="JAQQWP010000002">
    <property type="protein sequence ID" value="KAK8129472.1"/>
    <property type="molecule type" value="Genomic_DNA"/>
</dbReference>
<accession>A0AAW0R6G6</accession>
<dbReference type="InterPro" id="IPR001128">
    <property type="entry name" value="Cyt_P450"/>
</dbReference>
<dbReference type="InterPro" id="IPR053007">
    <property type="entry name" value="CYP450_monoxygenase_sec-met"/>
</dbReference>
<comment type="cofactor">
    <cofactor evidence="1 6">
        <name>heme</name>
        <dbReference type="ChEBI" id="CHEBI:30413"/>
    </cofactor>
</comment>
<dbReference type="InterPro" id="IPR036396">
    <property type="entry name" value="Cyt_P450_sf"/>
</dbReference>
<keyword evidence="4 6" id="KW-0408">Iron</keyword>
<feature type="transmembrane region" description="Helical" evidence="8">
    <location>
        <begin position="34"/>
        <end position="56"/>
    </location>
</feature>
<keyword evidence="5" id="KW-0503">Monooxygenase</keyword>
<dbReference type="InterPro" id="IPR002403">
    <property type="entry name" value="Cyt_P450_E_grp-IV"/>
</dbReference>
<keyword evidence="3 6" id="KW-0479">Metal-binding</keyword>
<evidence type="ECO:0000256" key="8">
    <source>
        <dbReference type="SAM" id="Phobius"/>
    </source>
</evidence>
<evidence type="ECO:0000256" key="2">
    <source>
        <dbReference type="ARBA" id="ARBA00010617"/>
    </source>
</evidence>
<name>A0AAW0R6G6_9PEZI</name>
<evidence type="ECO:0000256" key="7">
    <source>
        <dbReference type="SAM" id="MobiDB-lite"/>
    </source>
</evidence>
<comment type="caution">
    <text evidence="9">The sequence shown here is derived from an EMBL/GenBank/DDBJ whole genome shotgun (WGS) entry which is preliminary data.</text>
</comment>
<keyword evidence="5" id="KW-0560">Oxidoreductase</keyword>
<dbReference type="GO" id="GO:0020037">
    <property type="term" value="F:heme binding"/>
    <property type="evidence" value="ECO:0007669"/>
    <property type="project" value="InterPro"/>
</dbReference>
<dbReference type="GO" id="GO:0005506">
    <property type="term" value="F:iron ion binding"/>
    <property type="evidence" value="ECO:0007669"/>
    <property type="project" value="InterPro"/>
</dbReference>
<evidence type="ECO:0000256" key="1">
    <source>
        <dbReference type="ARBA" id="ARBA00001971"/>
    </source>
</evidence>
<evidence type="ECO:0000256" key="4">
    <source>
        <dbReference type="ARBA" id="ARBA00023004"/>
    </source>
</evidence>
<evidence type="ECO:0000313" key="9">
    <source>
        <dbReference type="EMBL" id="KAK8129472.1"/>
    </source>
</evidence>
<feature type="binding site" description="axial binding residue" evidence="6">
    <location>
        <position position="534"/>
    </location>
    <ligand>
        <name>heme</name>
        <dbReference type="ChEBI" id="CHEBI:30413"/>
    </ligand>
    <ligandPart>
        <name>Fe</name>
        <dbReference type="ChEBI" id="CHEBI:18248"/>
    </ligandPart>
</feature>
<dbReference type="PANTHER" id="PTHR47582">
    <property type="entry name" value="P450, PUTATIVE (EUROFUNG)-RELATED"/>
    <property type="match status" value="1"/>
</dbReference>
<evidence type="ECO:0000256" key="6">
    <source>
        <dbReference type="PIRSR" id="PIRSR602403-1"/>
    </source>
</evidence>
<dbReference type="Proteomes" id="UP001392437">
    <property type="component" value="Unassembled WGS sequence"/>
</dbReference>
<keyword evidence="6" id="KW-0349">Heme</keyword>
<keyword evidence="10" id="KW-1185">Reference proteome</keyword>
<comment type="similarity">
    <text evidence="2">Belongs to the cytochrome P450 family.</text>
</comment>
<dbReference type="Gene3D" id="1.10.630.10">
    <property type="entry name" value="Cytochrome P450"/>
    <property type="match status" value="2"/>
</dbReference>
<reference evidence="9 10" key="1">
    <citation type="submission" date="2023-01" db="EMBL/GenBank/DDBJ databases">
        <title>Analysis of 21 Apiospora genomes using comparative genomics revels a genus with tremendous synthesis potential of carbohydrate active enzymes and secondary metabolites.</title>
        <authorList>
            <person name="Sorensen T."/>
        </authorList>
    </citation>
    <scope>NUCLEOTIDE SEQUENCE [LARGE SCALE GENOMIC DNA]</scope>
    <source>
        <strain evidence="9 10">CBS 117206</strain>
    </source>
</reference>
<dbReference type="GO" id="GO:0004497">
    <property type="term" value="F:monooxygenase activity"/>
    <property type="evidence" value="ECO:0007669"/>
    <property type="project" value="UniProtKB-KW"/>
</dbReference>
<keyword evidence="8" id="KW-0812">Transmembrane</keyword>